<dbReference type="Proteomes" id="UP000001554">
    <property type="component" value="Chromosome 15"/>
</dbReference>
<evidence type="ECO:0000313" key="2">
    <source>
        <dbReference type="Proteomes" id="UP000001554"/>
    </source>
</evidence>
<accession>A0A9J7MCN5</accession>
<dbReference type="GeneID" id="118431678"/>
<dbReference type="OrthoDB" id="10030815at2759"/>
<dbReference type="InterPro" id="IPR027124">
    <property type="entry name" value="Swc5/CFDP1/2"/>
</dbReference>
<dbReference type="CDD" id="cd09076">
    <property type="entry name" value="L1-EN"/>
    <property type="match status" value="1"/>
</dbReference>
<dbReference type="PANTHER" id="PTHR23227:SF85">
    <property type="entry name" value="CRANIOFACIAL DEVELOPMENT PROTEIN 2"/>
    <property type="match status" value="1"/>
</dbReference>
<reference evidence="2" key="1">
    <citation type="journal article" date="2020" name="Nat. Ecol. Evol.">
        <title>Deeply conserved synteny resolves early events in vertebrate evolution.</title>
        <authorList>
            <person name="Simakov O."/>
            <person name="Marletaz F."/>
            <person name="Yue J.X."/>
            <person name="O'Connell B."/>
            <person name="Jenkins J."/>
            <person name="Brandt A."/>
            <person name="Calef R."/>
            <person name="Tung C.H."/>
            <person name="Huang T.K."/>
            <person name="Schmutz J."/>
            <person name="Satoh N."/>
            <person name="Yu J.K."/>
            <person name="Putnam N.H."/>
            <person name="Green R.E."/>
            <person name="Rokhsar D.S."/>
        </authorList>
    </citation>
    <scope>NUCLEOTIDE SEQUENCE [LARGE SCALE GENOMIC DNA]</scope>
    <source>
        <strain evidence="2">S238N-H82</strain>
    </source>
</reference>
<feature type="region of interest" description="Disordered" evidence="1">
    <location>
        <begin position="169"/>
        <end position="206"/>
    </location>
</feature>
<dbReference type="PANTHER" id="PTHR23227">
    <property type="entry name" value="BUCENTAUR RELATED"/>
    <property type="match status" value="1"/>
</dbReference>
<feature type="compositionally biased region" description="Low complexity" evidence="1">
    <location>
        <begin position="187"/>
        <end position="198"/>
    </location>
</feature>
<dbReference type="KEGG" id="bfo:118431678"/>
<evidence type="ECO:0000256" key="1">
    <source>
        <dbReference type="SAM" id="MobiDB-lite"/>
    </source>
</evidence>
<dbReference type="RefSeq" id="XP_035698817.1">
    <property type="nucleotide sequence ID" value="XM_035842924.1"/>
</dbReference>
<keyword evidence="2" id="KW-1185">Reference proteome</keyword>
<evidence type="ECO:0000313" key="3">
    <source>
        <dbReference type="RefSeq" id="XP_035698817.1"/>
    </source>
</evidence>
<organism evidence="2 3">
    <name type="scientific">Branchiostoma floridae</name>
    <name type="common">Florida lancelet</name>
    <name type="synonym">Amphioxus</name>
    <dbReference type="NCBI Taxonomy" id="7739"/>
    <lineage>
        <taxon>Eukaryota</taxon>
        <taxon>Metazoa</taxon>
        <taxon>Chordata</taxon>
        <taxon>Cephalochordata</taxon>
        <taxon>Leptocardii</taxon>
        <taxon>Amphioxiformes</taxon>
        <taxon>Branchiostomatidae</taxon>
        <taxon>Branchiostoma</taxon>
    </lineage>
</organism>
<dbReference type="InterPro" id="IPR036691">
    <property type="entry name" value="Endo/exonu/phosph_ase_sf"/>
</dbReference>
<dbReference type="Gene3D" id="3.60.10.10">
    <property type="entry name" value="Endonuclease/exonuclease/phosphatase"/>
    <property type="match status" value="1"/>
</dbReference>
<dbReference type="AlphaFoldDB" id="A0A9J7MCN5"/>
<gene>
    <name evidence="3" type="primary">LOC118431678</name>
</gene>
<proteinExistence type="predicted"/>
<dbReference type="SUPFAM" id="SSF56219">
    <property type="entry name" value="DNase I-like"/>
    <property type="match status" value="1"/>
</dbReference>
<name>A0A9J7MCN5_BRAFL</name>
<sequence>MERCGINVLGVAETHWTGSGFFSTTDGEMVIYSGGKIHRAGVAVLLSKAVAKIMISYKAVNERILLVRIKASPFNMYMVQVYAPTTDAPDEEVDRFYEEVKQLLLECPSQDMALVLGDFNAKVGADRLEADVCGPYGLGTPNDRGERLVEFCQENGLFITNTVFKHHERRRTHGCPQDAGTGTRLTSSSSVRDGGSASQTPAPTMDLTVDLTTTWRGQASGSR</sequence>
<dbReference type="OMA" id="MERCGIN"/>
<reference evidence="3" key="2">
    <citation type="submission" date="2025-08" db="UniProtKB">
        <authorList>
            <consortium name="RefSeq"/>
        </authorList>
    </citation>
    <scope>IDENTIFICATION</scope>
    <source>
        <strain evidence="3">S238N-H82</strain>
        <tissue evidence="3">Testes</tissue>
    </source>
</reference>
<protein>
    <submittedName>
        <fullName evidence="3">Craniofacial development protein 2-like</fullName>
    </submittedName>
</protein>